<keyword evidence="3" id="KW-0813">Transport</keyword>
<evidence type="ECO:0000256" key="12">
    <source>
        <dbReference type="ARBA" id="ARBA00023201"/>
    </source>
</evidence>
<name>A0ABV0N5W1_9TELE</name>
<keyword evidence="7 14" id="KW-1133">Transmembrane helix</keyword>
<evidence type="ECO:0000256" key="6">
    <source>
        <dbReference type="ARBA" id="ARBA00022847"/>
    </source>
</evidence>
<dbReference type="PANTHER" id="PTHR11819:SF151">
    <property type="entry name" value="SODIUM_GLUCOSE COTRANSPORTER 1"/>
    <property type="match status" value="1"/>
</dbReference>
<keyword evidence="9" id="KW-0406">Ion transport</keyword>
<dbReference type="InterPro" id="IPR001734">
    <property type="entry name" value="Na/solute_symporter"/>
</dbReference>
<proteinExistence type="inferred from homology"/>
<dbReference type="InterPro" id="IPR038377">
    <property type="entry name" value="Na/Glc_symporter_sf"/>
</dbReference>
<evidence type="ECO:0000256" key="11">
    <source>
        <dbReference type="ARBA" id="ARBA00023180"/>
    </source>
</evidence>
<evidence type="ECO:0000256" key="3">
    <source>
        <dbReference type="ARBA" id="ARBA00022448"/>
    </source>
</evidence>
<comment type="caution">
    <text evidence="15">The sequence shown here is derived from an EMBL/GenBank/DDBJ whole genome shotgun (WGS) entry which is preliminary data.</text>
</comment>
<keyword evidence="5 14" id="KW-0812">Transmembrane</keyword>
<dbReference type="EMBL" id="JAHRIO010025645">
    <property type="protein sequence ID" value="MEQ2166787.1"/>
    <property type="molecule type" value="Genomic_DNA"/>
</dbReference>
<feature type="transmembrane region" description="Helical" evidence="14">
    <location>
        <begin position="93"/>
        <end position="111"/>
    </location>
</feature>
<dbReference type="PROSITE" id="PS50283">
    <property type="entry name" value="NA_SOLUT_SYMP_3"/>
    <property type="match status" value="1"/>
</dbReference>
<evidence type="ECO:0000313" key="15">
    <source>
        <dbReference type="EMBL" id="MEQ2166787.1"/>
    </source>
</evidence>
<evidence type="ECO:0000256" key="4">
    <source>
        <dbReference type="ARBA" id="ARBA00022475"/>
    </source>
</evidence>
<evidence type="ECO:0000256" key="14">
    <source>
        <dbReference type="SAM" id="Phobius"/>
    </source>
</evidence>
<feature type="transmembrane region" description="Helical" evidence="14">
    <location>
        <begin position="25"/>
        <end position="45"/>
    </location>
</feature>
<organism evidence="15 16">
    <name type="scientific">Goodea atripinnis</name>
    <dbReference type="NCBI Taxonomy" id="208336"/>
    <lineage>
        <taxon>Eukaryota</taxon>
        <taxon>Metazoa</taxon>
        <taxon>Chordata</taxon>
        <taxon>Craniata</taxon>
        <taxon>Vertebrata</taxon>
        <taxon>Euteleostomi</taxon>
        <taxon>Actinopterygii</taxon>
        <taxon>Neopterygii</taxon>
        <taxon>Teleostei</taxon>
        <taxon>Neoteleostei</taxon>
        <taxon>Acanthomorphata</taxon>
        <taxon>Ovalentaria</taxon>
        <taxon>Atherinomorphae</taxon>
        <taxon>Cyprinodontiformes</taxon>
        <taxon>Goodeidae</taxon>
        <taxon>Goodea</taxon>
    </lineage>
</organism>
<evidence type="ECO:0000256" key="1">
    <source>
        <dbReference type="ARBA" id="ARBA00004651"/>
    </source>
</evidence>
<protein>
    <submittedName>
        <fullName evidence="15">Sodium/glucose cotransporter 1</fullName>
    </submittedName>
</protein>
<keyword evidence="6" id="KW-0769">Symport</keyword>
<keyword evidence="10 14" id="KW-0472">Membrane</keyword>
<dbReference type="PANTHER" id="PTHR11819">
    <property type="entry name" value="SOLUTE CARRIER FAMILY 5"/>
    <property type="match status" value="1"/>
</dbReference>
<dbReference type="Pfam" id="PF00474">
    <property type="entry name" value="SSF"/>
    <property type="match status" value="1"/>
</dbReference>
<evidence type="ECO:0000256" key="7">
    <source>
        <dbReference type="ARBA" id="ARBA00022989"/>
    </source>
</evidence>
<comment type="subcellular location">
    <subcellularLocation>
        <location evidence="1">Cell membrane</location>
        <topology evidence="1">Multi-pass membrane protein</topology>
    </subcellularLocation>
</comment>
<keyword evidence="16" id="KW-1185">Reference proteome</keyword>
<accession>A0ABV0N5W1</accession>
<evidence type="ECO:0000256" key="13">
    <source>
        <dbReference type="RuleBase" id="RU362091"/>
    </source>
</evidence>
<evidence type="ECO:0000256" key="5">
    <source>
        <dbReference type="ARBA" id="ARBA00022692"/>
    </source>
</evidence>
<gene>
    <name evidence="15" type="primary">SLC5A1_2</name>
    <name evidence="15" type="ORF">GOODEAATRI_031872</name>
</gene>
<evidence type="ECO:0000256" key="8">
    <source>
        <dbReference type="ARBA" id="ARBA00023053"/>
    </source>
</evidence>
<comment type="similarity">
    <text evidence="2 13">Belongs to the sodium:solute symporter (SSF) (TC 2.A.21) family.</text>
</comment>
<reference evidence="15 16" key="1">
    <citation type="submission" date="2021-06" db="EMBL/GenBank/DDBJ databases">
        <authorList>
            <person name="Palmer J.M."/>
        </authorList>
    </citation>
    <scope>NUCLEOTIDE SEQUENCE [LARGE SCALE GENOMIC DNA]</scope>
    <source>
        <strain evidence="15 16">GA_2019</strain>
        <tissue evidence="15">Muscle</tissue>
    </source>
</reference>
<evidence type="ECO:0000256" key="10">
    <source>
        <dbReference type="ARBA" id="ARBA00023136"/>
    </source>
</evidence>
<evidence type="ECO:0000256" key="2">
    <source>
        <dbReference type="ARBA" id="ARBA00006434"/>
    </source>
</evidence>
<keyword evidence="4" id="KW-1003">Cell membrane</keyword>
<evidence type="ECO:0000313" key="16">
    <source>
        <dbReference type="Proteomes" id="UP001476798"/>
    </source>
</evidence>
<keyword evidence="11" id="KW-0325">Glycoprotein</keyword>
<evidence type="ECO:0000256" key="9">
    <source>
        <dbReference type="ARBA" id="ARBA00023065"/>
    </source>
</evidence>
<dbReference type="Proteomes" id="UP001476798">
    <property type="component" value="Unassembled WGS sequence"/>
</dbReference>
<keyword evidence="12" id="KW-0739">Sodium transport</keyword>
<keyword evidence="8" id="KW-0915">Sodium</keyword>
<dbReference type="Gene3D" id="1.20.1730.10">
    <property type="entry name" value="Sodium/glucose cotransporter"/>
    <property type="match status" value="1"/>
</dbReference>
<sequence>MAWHGVWTHHSGYLVLVHRSGLRGLMLSVMMASLMSSLTSVFNSASTLFTMDIYTKIRPYSKEKELMIAGSIAWIPVLQSAQSGQLYDYIQSITSYLTPPVAAVFMLAIFCKRVNESVSLLLVQSCCCCLNRKIAFGSIAKTGTI</sequence>